<dbReference type="Proteomes" id="UP001303046">
    <property type="component" value="Unassembled WGS sequence"/>
</dbReference>
<keyword evidence="2" id="KW-1185">Reference proteome</keyword>
<proteinExistence type="predicted"/>
<accession>A0ABR1DD00</accession>
<comment type="caution">
    <text evidence="1">The sequence shown here is derived from an EMBL/GenBank/DDBJ whole genome shotgun (WGS) entry which is preliminary data.</text>
</comment>
<gene>
    <name evidence="1" type="primary">Necator_chrIV.g14066</name>
    <name evidence="1" type="ORF">RB195_000772</name>
</gene>
<reference evidence="1 2" key="1">
    <citation type="submission" date="2023-08" db="EMBL/GenBank/DDBJ databases">
        <title>A Necator americanus chromosomal reference genome.</title>
        <authorList>
            <person name="Ilik V."/>
            <person name="Petrzelkova K.J."/>
            <person name="Pardy F."/>
            <person name="Fuh T."/>
            <person name="Niatou-Singa F.S."/>
            <person name="Gouil Q."/>
            <person name="Baker L."/>
            <person name="Ritchie M.E."/>
            <person name="Jex A.R."/>
            <person name="Gazzola D."/>
            <person name="Li H."/>
            <person name="Toshio Fujiwara R."/>
            <person name="Zhan B."/>
            <person name="Aroian R.V."/>
            <person name="Pafco B."/>
            <person name="Schwarz E.M."/>
        </authorList>
    </citation>
    <scope>NUCLEOTIDE SEQUENCE [LARGE SCALE GENOMIC DNA]</scope>
    <source>
        <strain evidence="1 2">Aroian</strain>
        <tissue evidence="1">Whole animal</tissue>
    </source>
</reference>
<organism evidence="1 2">
    <name type="scientific">Necator americanus</name>
    <name type="common">Human hookworm</name>
    <dbReference type="NCBI Taxonomy" id="51031"/>
    <lineage>
        <taxon>Eukaryota</taxon>
        <taxon>Metazoa</taxon>
        <taxon>Ecdysozoa</taxon>
        <taxon>Nematoda</taxon>
        <taxon>Chromadorea</taxon>
        <taxon>Rhabditida</taxon>
        <taxon>Rhabditina</taxon>
        <taxon>Rhabditomorpha</taxon>
        <taxon>Strongyloidea</taxon>
        <taxon>Ancylostomatidae</taxon>
        <taxon>Bunostominae</taxon>
        <taxon>Necator</taxon>
    </lineage>
</organism>
<evidence type="ECO:0000313" key="1">
    <source>
        <dbReference type="EMBL" id="KAK6747780.1"/>
    </source>
</evidence>
<sequence>MLLSTSCPPSRNQFEGIREIQRQLGHRARFHARTAFHIHITNTCPAHCPQISIFLGTRKVSTTNQQSAR</sequence>
<protein>
    <submittedName>
        <fullName evidence="1">Uncharacterized protein</fullName>
    </submittedName>
</protein>
<name>A0ABR1DD00_NECAM</name>
<dbReference type="EMBL" id="JAVFWL010000004">
    <property type="protein sequence ID" value="KAK6747780.1"/>
    <property type="molecule type" value="Genomic_DNA"/>
</dbReference>
<evidence type="ECO:0000313" key="2">
    <source>
        <dbReference type="Proteomes" id="UP001303046"/>
    </source>
</evidence>